<sequence>MERKKLMESQTQLILTRMREATAVIQGTTNMICKELGVPENELGLWRLSNDKKYFEKIKMGKQKPIRTFPRKKKK</sequence>
<dbReference type="EMBL" id="BART01017285">
    <property type="protein sequence ID" value="GAG76171.1"/>
    <property type="molecule type" value="Genomic_DNA"/>
</dbReference>
<protein>
    <submittedName>
        <fullName evidence="1">Uncharacterized protein</fullName>
    </submittedName>
</protein>
<comment type="caution">
    <text evidence="1">The sequence shown here is derived from an EMBL/GenBank/DDBJ whole genome shotgun (WGS) entry which is preliminary data.</text>
</comment>
<reference evidence="1" key="1">
    <citation type="journal article" date="2014" name="Front. Microbiol.">
        <title>High frequency of phylogenetically diverse reductive dehalogenase-homologous genes in deep subseafloor sedimentary metagenomes.</title>
        <authorList>
            <person name="Kawai M."/>
            <person name="Futagami T."/>
            <person name="Toyoda A."/>
            <person name="Takaki Y."/>
            <person name="Nishi S."/>
            <person name="Hori S."/>
            <person name="Arai W."/>
            <person name="Tsubouchi T."/>
            <person name="Morono Y."/>
            <person name="Uchiyama I."/>
            <person name="Ito T."/>
            <person name="Fujiyama A."/>
            <person name="Inagaki F."/>
            <person name="Takami H."/>
        </authorList>
    </citation>
    <scope>NUCLEOTIDE SEQUENCE</scope>
    <source>
        <strain evidence="1">Expedition CK06-06</strain>
    </source>
</reference>
<gene>
    <name evidence="1" type="ORF">S01H4_32953</name>
</gene>
<proteinExistence type="predicted"/>
<organism evidence="1">
    <name type="scientific">marine sediment metagenome</name>
    <dbReference type="NCBI Taxonomy" id="412755"/>
    <lineage>
        <taxon>unclassified sequences</taxon>
        <taxon>metagenomes</taxon>
        <taxon>ecological metagenomes</taxon>
    </lineage>
</organism>
<name>X1BVI3_9ZZZZ</name>
<dbReference type="AlphaFoldDB" id="X1BVI3"/>
<accession>X1BVI3</accession>
<evidence type="ECO:0000313" key="1">
    <source>
        <dbReference type="EMBL" id="GAG76171.1"/>
    </source>
</evidence>